<dbReference type="SUPFAM" id="SSF54160">
    <property type="entry name" value="Chromo domain-like"/>
    <property type="match status" value="1"/>
</dbReference>
<dbReference type="Proteomes" id="UP000001861">
    <property type="component" value="Unassembled WGS sequence"/>
</dbReference>
<dbReference type="GO" id="GO:0005634">
    <property type="term" value="C:nucleus"/>
    <property type="evidence" value="ECO:0007669"/>
    <property type="project" value="UniProtKB-SubCell"/>
</dbReference>
<feature type="compositionally biased region" description="Acidic residues" evidence="3">
    <location>
        <begin position="144"/>
        <end position="153"/>
    </location>
</feature>
<sequence length="935" mass="104366">MPRKGKSKAEKPVEEPVLFEVAERGEYKVKWWNYPDEECTWEPPESFVQCKEVLQKFWLAVSQFDNSDTDYYEGQEIHAPPSWIEQEKELYARSKVDENLCDSDPDDDVPLSTSTDSDDDDDLPLAPPPSSSQSRRRRPQNQEEHEEMSESDSADGPVKKRPKLQNGRGFILKIKDTNTTRSRRPEASPRRGKTRALSSSEHESEPYTSSSDLYPPPISTKKQLVQHALAVVAPSAQVPTNAQPVEKTDKKTLPRIPKLLRPSDADARSLRTPIGPTPRPPEEQRDRFFGREMVQSVRGGSPLGSSRNASKKAASPPPPNRLLEAADEFLRDVAPPQFFAPLDVNVQQPSLDLSLRLTKNLKALAPPPVSSSSGLKWTGPLTVQIANSADKIDFKVIIGQEVEIRPTRFNFSMVLPKQLEVGSLLDAEDLKTIFKACQRPAYWAQVTRDPVDENETAWKNLGALMTRRRQVAMIPLYMDGNHVAHLLLYPSRVQLLLDIPLTKGDGSLMAVILPWSLNPQQISGTDTWTSDTPTRSIRNWGPFANAQLQFDKIRDLLSSPVVKHDDAPVRTVEYGPAHWKTLVKLRPTYQLALRVLGFPEGIYRHLQRVQRYWGIYKGGAAGLSGHPGSLATLTSTKGTSPRAELESQLLASILNRVRLECDVSEMPEYQHLIKSEMVKKAEVERPGIRPVSGGNKPGIVFIHLEALGDLDQLSDFVELVKATKDSVEFYSFGTHQSYSSSFWGVRQIFPIGGVMTLAPSSLITAGTLGKLRAVIEHPFWTAYIVPSVVGMLATLAGVRDVEKAKSKSSLLAFLLAEISEGGIALLNAPPERGKNWPGVSKKTGQWMKEYMWAGAPSPQQALRWGIDAFESKYAGAPRAEWHALLEQEVVADLKAMQRNPAMIEDYRRFVVLTGEQRRQEGSVEWLTPDALELEL</sequence>
<dbReference type="GeneID" id="6009406"/>
<dbReference type="EMBL" id="AACS02000002">
    <property type="protein sequence ID" value="EAU88903.2"/>
    <property type="molecule type" value="Genomic_DNA"/>
</dbReference>
<feature type="compositionally biased region" description="Basic and acidic residues" evidence="3">
    <location>
        <begin position="280"/>
        <end position="290"/>
    </location>
</feature>
<comment type="subcellular location">
    <subcellularLocation>
        <location evidence="1">Nucleus</location>
    </subcellularLocation>
</comment>
<evidence type="ECO:0000313" key="5">
    <source>
        <dbReference type="EMBL" id="EAU88903.2"/>
    </source>
</evidence>
<accession>A8NE13</accession>
<keyword evidence="2" id="KW-0539">Nucleus</keyword>
<dbReference type="InterPro" id="IPR000953">
    <property type="entry name" value="Chromo/chromo_shadow_dom"/>
</dbReference>
<dbReference type="KEGG" id="cci:CC1G_12844"/>
<keyword evidence="6" id="KW-1185">Reference proteome</keyword>
<evidence type="ECO:0000313" key="6">
    <source>
        <dbReference type="Proteomes" id="UP000001861"/>
    </source>
</evidence>
<dbReference type="PROSITE" id="PS50013">
    <property type="entry name" value="CHROMO_2"/>
    <property type="match status" value="1"/>
</dbReference>
<dbReference type="Pfam" id="PF00385">
    <property type="entry name" value="Chromo"/>
    <property type="match status" value="1"/>
</dbReference>
<dbReference type="OrthoDB" id="433924at2759"/>
<protein>
    <recommendedName>
        <fullName evidence="4">Chromo domain-containing protein</fullName>
    </recommendedName>
</protein>
<name>A8NE13_COPC7</name>
<dbReference type="VEuPathDB" id="FungiDB:CC1G_12844"/>
<dbReference type="GO" id="GO:0006338">
    <property type="term" value="P:chromatin remodeling"/>
    <property type="evidence" value="ECO:0007669"/>
    <property type="project" value="UniProtKB-ARBA"/>
</dbReference>
<evidence type="ECO:0000256" key="2">
    <source>
        <dbReference type="ARBA" id="ARBA00023242"/>
    </source>
</evidence>
<feature type="region of interest" description="Disordered" evidence="3">
    <location>
        <begin position="233"/>
        <end position="321"/>
    </location>
</feature>
<dbReference type="HOGENOM" id="CLU_012918_0_0_1"/>
<dbReference type="InterPro" id="IPR023780">
    <property type="entry name" value="Chromo_domain"/>
</dbReference>
<dbReference type="PANTHER" id="PTHR22812">
    <property type="entry name" value="CHROMOBOX PROTEIN"/>
    <property type="match status" value="1"/>
</dbReference>
<feature type="region of interest" description="Disordered" evidence="3">
    <location>
        <begin position="94"/>
        <end position="220"/>
    </location>
</feature>
<comment type="caution">
    <text evidence="5">The sequence shown here is derived from an EMBL/GenBank/DDBJ whole genome shotgun (WGS) entry which is preliminary data.</text>
</comment>
<organism evidence="5 6">
    <name type="scientific">Coprinopsis cinerea (strain Okayama-7 / 130 / ATCC MYA-4618 / FGSC 9003)</name>
    <name type="common">Inky cap fungus</name>
    <name type="synonym">Hormographiella aspergillata</name>
    <dbReference type="NCBI Taxonomy" id="240176"/>
    <lineage>
        <taxon>Eukaryota</taxon>
        <taxon>Fungi</taxon>
        <taxon>Dikarya</taxon>
        <taxon>Basidiomycota</taxon>
        <taxon>Agaricomycotina</taxon>
        <taxon>Agaricomycetes</taxon>
        <taxon>Agaricomycetidae</taxon>
        <taxon>Agaricales</taxon>
        <taxon>Agaricineae</taxon>
        <taxon>Psathyrellaceae</taxon>
        <taxon>Coprinopsis</taxon>
    </lineage>
</organism>
<evidence type="ECO:0000259" key="4">
    <source>
        <dbReference type="PROSITE" id="PS50013"/>
    </source>
</evidence>
<dbReference type="InParanoid" id="A8NE13"/>
<dbReference type="RefSeq" id="XP_001832916.2">
    <property type="nucleotide sequence ID" value="XM_001832864.2"/>
</dbReference>
<feature type="compositionally biased region" description="Low complexity" evidence="3">
    <location>
        <begin position="305"/>
        <end position="314"/>
    </location>
</feature>
<feature type="domain" description="Chromo" evidence="4">
    <location>
        <begin position="12"/>
        <end position="57"/>
    </location>
</feature>
<feature type="compositionally biased region" description="Acidic residues" evidence="3">
    <location>
        <begin position="99"/>
        <end position="109"/>
    </location>
</feature>
<feature type="compositionally biased region" description="Basic and acidic residues" evidence="3">
    <location>
        <begin position="173"/>
        <end position="189"/>
    </location>
</feature>
<dbReference type="InterPro" id="IPR016197">
    <property type="entry name" value="Chromo-like_dom_sf"/>
</dbReference>
<evidence type="ECO:0000256" key="3">
    <source>
        <dbReference type="SAM" id="MobiDB-lite"/>
    </source>
</evidence>
<proteinExistence type="predicted"/>
<dbReference type="Gene3D" id="2.40.50.40">
    <property type="match status" value="1"/>
</dbReference>
<gene>
    <name evidence="5" type="ORF">CC1G_12844</name>
</gene>
<dbReference type="InterPro" id="IPR051219">
    <property type="entry name" value="Heterochromatin_chromo-domain"/>
</dbReference>
<dbReference type="eggNOG" id="ENOG502SPMN">
    <property type="taxonomic scope" value="Eukaryota"/>
</dbReference>
<reference evidence="5 6" key="1">
    <citation type="journal article" date="2010" name="Proc. Natl. Acad. Sci. U.S.A.">
        <title>Insights into evolution of multicellular fungi from the assembled chromosomes of the mushroom Coprinopsis cinerea (Coprinus cinereus).</title>
        <authorList>
            <person name="Stajich J.E."/>
            <person name="Wilke S.K."/>
            <person name="Ahren D."/>
            <person name="Au C.H."/>
            <person name="Birren B.W."/>
            <person name="Borodovsky M."/>
            <person name="Burns C."/>
            <person name="Canback B."/>
            <person name="Casselton L.A."/>
            <person name="Cheng C.K."/>
            <person name="Deng J."/>
            <person name="Dietrich F.S."/>
            <person name="Fargo D.C."/>
            <person name="Farman M.L."/>
            <person name="Gathman A.C."/>
            <person name="Goldberg J."/>
            <person name="Guigo R."/>
            <person name="Hoegger P.J."/>
            <person name="Hooker J.B."/>
            <person name="Huggins A."/>
            <person name="James T.Y."/>
            <person name="Kamada T."/>
            <person name="Kilaru S."/>
            <person name="Kodira C."/>
            <person name="Kues U."/>
            <person name="Kupfer D."/>
            <person name="Kwan H.S."/>
            <person name="Lomsadze A."/>
            <person name="Li W."/>
            <person name="Lilly W.W."/>
            <person name="Ma L.J."/>
            <person name="Mackey A.J."/>
            <person name="Manning G."/>
            <person name="Martin F."/>
            <person name="Muraguchi H."/>
            <person name="Natvig D.O."/>
            <person name="Palmerini H."/>
            <person name="Ramesh M.A."/>
            <person name="Rehmeyer C.J."/>
            <person name="Roe B.A."/>
            <person name="Shenoy N."/>
            <person name="Stanke M."/>
            <person name="Ter-Hovhannisyan V."/>
            <person name="Tunlid A."/>
            <person name="Velagapudi R."/>
            <person name="Vision T.J."/>
            <person name="Zeng Q."/>
            <person name="Zolan M.E."/>
            <person name="Pukkila P.J."/>
        </authorList>
    </citation>
    <scope>NUCLEOTIDE SEQUENCE [LARGE SCALE GENOMIC DNA]</scope>
    <source>
        <strain evidence="6">Okayama-7 / 130 / ATCC MYA-4618 / FGSC 9003</strain>
    </source>
</reference>
<dbReference type="AlphaFoldDB" id="A8NE13"/>
<dbReference type="OMA" id="IFIHRRY"/>
<evidence type="ECO:0000256" key="1">
    <source>
        <dbReference type="ARBA" id="ARBA00004123"/>
    </source>
</evidence>